<evidence type="ECO:0000256" key="6">
    <source>
        <dbReference type="ARBA" id="ARBA00023186"/>
    </source>
</evidence>
<comment type="function">
    <text evidence="8">Also involved in hydrogenase metallocenter assembly, probably by participating in the nickel insertion step. This function in hydrogenase biosynthesis requires chaperone activity and the presence of the metal-binding domain, but not PPIase activity.</text>
</comment>
<keyword evidence="6" id="KW-0143">Chaperone</keyword>
<comment type="similarity">
    <text evidence="3 10">Belongs to the FKBP-type PPIase family.</text>
</comment>
<organism evidence="12 13">
    <name type="scientific">Allorhizobium ampelinum (strain ATCC BAA-846 / DSM 112012 / S4)</name>
    <name type="common">Agrobacterium vitis (strain S4)</name>
    <dbReference type="NCBI Taxonomy" id="311402"/>
    <lineage>
        <taxon>Bacteria</taxon>
        <taxon>Pseudomonadati</taxon>
        <taxon>Pseudomonadota</taxon>
        <taxon>Alphaproteobacteria</taxon>
        <taxon>Hyphomicrobiales</taxon>
        <taxon>Rhizobiaceae</taxon>
        <taxon>Rhizobium/Agrobacterium group</taxon>
        <taxon>Allorhizobium</taxon>
        <taxon>Allorhizobium ampelinum</taxon>
    </lineage>
</organism>
<dbReference type="eggNOG" id="COG1047">
    <property type="taxonomic scope" value="Bacteria"/>
</dbReference>
<keyword evidence="7 9" id="KW-0413">Isomerase</keyword>
<evidence type="ECO:0000256" key="8">
    <source>
        <dbReference type="ARBA" id="ARBA00037071"/>
    </source>
</evidence>
<evidence type="ECO:0000259" key="11">
    <source>
        <dbReference type="PROSITE" id="PS50059"/>
    </source>
</evidence>
<proteinExistence type="inferred from homology"/>
<dbReference type="InterPro" id="IPR001179">
    <property type="entry name" value="PPIase_FKBP_dom"/>
</dbReference>
<dbReference type="GO" id="GO:0042026">
    <property type="term" value="P:protein refolding"/>
    <property type="evidence" value="ECO:0007669"/>
    <property type="project" value="UniProtKB-ARBA"/>
</dbReference>
<dbReference type="Pfam" id="PF00254">
    <property type="entry name" value="FKBP_C"/>
    <property type="match status" value="1"/>
</dbReference>
<dbReference type="KEGG" id="avi:Avi_0619"/>
<accession>B9JR29</accession>
<dbReference type="PANTHER" id="PTHR47861:SF3">
    <property type="entry name" value="FKBP-TYPE PEPTIDYL-PROLYL CIS-TRANS ISOMERASE SLYD"/>
    <property type="match status" value="1"/>
</dbReference>
<keyword evidence="5 9" id="KW-0697">Rotamase</keyword>
<evidence type="ECO:0000256" key="9">
    <source>
        <dbReference type="PROSITE-ProRule" id="PRU00277"/>
    </source>
</evidence>
<evidence type="ECO:0000256" key="1">
    <source>
        <dbReference type="ARBA" id="ARBA00000971"/>
    </source>
</evidence>
<evidence type="ECO:0000256" key="2">
    <source>
        <dbReference type="ARBA" id="ARBA00004496"/>
    </source>
</evidence>
<gene>
    <name evidence="12" type="primary">bapA</name>
    <name evidence="12" type="ordered locus">Avi_0619</name>
</gene>
<evidence type="ECO:0000256" key="4">
    <source>
        <dbReference type="ARBA" id="ARBA00022490"/>
    </source>
</evidence>
<comment type="subcellular location">
    <subcellularLocation>
        <location evidence="2">Cytoplasm</location>
    </subcellularLocation>
</comment>
<dbReference type="GO" id="GO:0005737">
    <property type="term" value="C:cytoplasm"/>
    <property type="evidence" value="ECO:0007669"/>
    <property type="project" value="UniProtKB-SubCell"/>
</dbReference>
<reference evidence="12 13" key="1">
    <citation type="journal article" date="2009" name="J. Bacteriol.">
        <title>Genome sequences of three Agrobacterium biovars help elucidate the evolution of multichromosome genomes in bacteria.</title>
        <authorList>
            <person name="Slater S.C."/>
            <person name="Goldman B.S."/>
            <person name="Goodner B."/>
            <person name="Setubal J.C."/>
            <person name="Farrand S.K."/>
            <person name="Nester E.W."/>
            <person name="Burr T.J."/>
            <person name="Banta L."/>
            <person name="Dickerman A.W."/>
            <person name="Paulsen I."/>
            <person name="Otten L."/>
            <person name="Suen G."/>
            <person name="Welch R."/>
            <person name="Almeida N.F."/>
            <person name="Arnold F."/>
            <person name="Burton O.T."/>
            <person name="Du Z."/>
            <person name="Ewing A."/>
            <person name="Godsy E."/>
            <person name="Heisel S."/>
            <person name="Houmiel K.L."/>
            <person name="Jhaveri J."/>
            <person name="Lu J."/>
            <person name="Miller N.M."/>
            <person name="Norton S."/>
            <person name="Chen Q."/>
            <person name="Phoolcharoen W."/>
            <person name="Ohlin V."/>
            <person name="Ondrusek D."/>
            <person name="Pride N."/>
            <person name="Stricklin S.L."/>
            <person name="Sun J."/>
            <person name="Wheeler C."/>
            <person name="Wilson L."/>
            <person name="Zhu H."/>
            <person name="Wood D.W."/>
        </authorList>
    </citation>
    <scope>NUCLEOTIDE SEQUENCE [LARGE SCALE GENOMIC DNA]</scope>
    <source>
        <strain evidence="13">S4 / ATCC BAA-846</strain>
    </source>
</reference>
<dbReference type="AlphaFoldDB" id="B9JR29"/>
<dbReference type="EMBL" id="CP000633">
    <property type="protein sequence ID" value="ACM35442.1"/>
    <property type="molecule type" value="Genomic_DNA"/>
</dbReference>
<dbReference type="PANTHER" id="PTHR47861">
    <property type="entry name" value="FKBP-TYPE PEPTIDYL-PROLYL CIS-TRANS ISOMERASE SLYD"/>
    <property type="match status" value="1"/>
</dbReference>
<dbReference type="SUPFAM" id="SSF54534">
    <property type="entry name" value="FKBP-like"/>
    <property type="match status" value="1"/>
</dbReference>
<dbReference type="Gene3D" id="3.10.50.40">
    <property type="match status" value="1"/>
</dbReference>
<evidence type="ECO:0000256" key="3">
    <source>
        <dbReference type="ARBA" id="ARBA00006577"/>
    </source>
</evidence>
<dbReference type="Proteomes" id="UP000001596">
    <property type="component" value="Chromosome 1"/>
</dbReference>
<dbReference type="InterPro" id="IPR046357">
    <property type="entry name" value="PPIase_dom_sf"/>
</dbReference>
<sequence length="160" mass="17226">MPIAPVPPLRRKDITMTQAKNGDTVRIHYTGLLPDGTQFDTSRDRDPLQFEIGSGQIISGLERQVDGMEVGRSQRVTVPAEEAYGAHDPQKIQQVARDLIPANVNVAPGTRLQAQSGNGTPLIVTVTDVAGDVVTIDANHPLAGQDLIFEVELIDIVRAA</sequence>
<evidence type="ECO:0000256" key="10">
    <source>
        <dbReference type="RuleBase" id="RU003915"/>
    </source>
</evidence>
<feature type="domain" description="PPIase FKBP-type" evidence="11">
    <location>
        <begin position="22"/>
        <end position="116"/>
    </location>
</feature>
<name>B9JR29_ALLAM</name>
<dbReference type="EC" id="5.2.1.8" evidence="10"/>
<evidence type="ECO:0000256" key="7">
    <source>
        <dbReference type="ARBA" id="ARBA00023235"/>
    </source>
</evidence>
<evidence type="ECO:0000313" key="13">
    <source>
        <dbReference type="Proteomes" id="UP000001596"/>
    </source>
</evidence>
<protein>
    <recommendedName>
        <fullName evidence="10">Peptidyl-prolyl cis-trans isomerase</fullName>
        <ecNumber evidence="10">5.2.1.8</ecNumber>
    </recommendedName>
</protein>
<evidence type="ECO:0000256" key="5">
    <source>
        <dbReference type="ARBA" id="ARBA00023110"/>
    </source>
</evidence>
<comment type="catalytic activity">
    <reaction evidence="1 9 10">
        <text>[protein]-peptidylproline (omega=180) = [protein]-peptidylproline (omega=0)</text>
        <dbReference type="Rhea" id="RHEA:16237"/>
        <dbReference type="Rhea" id="RHEA-COMP:10747"/>
        <dbReference type="Rhea" id="RHEA-COMP:10748"/>
        <dbReference type="ChEBI" id="CHEBI:83833"/>
        <dbReference type="ChEBI" id="CHEBI:83834"/>
        <dbReference type="EC" id="5.2.1.8"/>
    </reaction>
</comment>
<keyword evidence="13" id="KW-1185">Reference proteome</keyword>
<dbReference type="GO" id="GO:0003755">
    <property type="term" value="F:peptidyl-prolyl cis-trans isomerase activity"/>
    <property type="evidence" value="ECO:0007669"/>
    <property type="project" value="UniProtKB-UniRule"/>
</dbReference>
<dbReference type="STRING" id="311402.Avi_0619"/>
<keyword evidence="4" id="KW-0963">Cytoplasm</keyword>
<dbReference type="PROSITE" id="PS50059">
    <property type="entry name" value="FKBP_PPIASE"/>
    <property type="match status" value="1"/>
</dbReference>
<dbReference type="HOGENOM" id="CLU_098197_2_1_5"/>
<evidence type="ECO:0000313" key="12">
    <source>
        <dbReference type="EMBL" id="ACM35442.1"/>
    </source>
</evidence>